<keyword evidence="2" id="KW-1185">Reference proteome</keyword>
<sequence length="135" mass="14247">MATDSSISSAFAAAAKGGTSFPVEQLATAARTAGASPSLAELKAFAAKCSGGVNSAVFADFCKQTSHKDTAESLLTFFQSMDLMGTGKVKKTEVKKCVMNFGECLSEEEANAVLDDIFPGQEDISYQIFIQKLLQ</sequence>
<comment type="caution">
    <text evidence="1">The sequence shown here is derived from an EMBL/GenBank/DDBJ whole genome shotgun (WGS) entry which is preliminary data.</text>
</comment>
<name>A0A1D3D1H3_9EIME</name>
<reference evidence="1 2" key="1">
    <citation type="journal article" date="2016" name="BMC Genomics">
        <title>Comparative genomics reveals Cyclospora cayetanensis possesses coccidia-like metabolism and invasion components but unique surface antigens.</title>
        <authorList>
            <person name="Liu S."/>
            <person name="Wang L."/>
            <person name="Zheng H."/>
            <person name="Xu Z."/>
            <person name="Roellig D.M."/>
            <person name="Li N."/>
            <person name="Frace M.A."/>
            <person name="Tang K."/>
            <person name="Arrowood M.J."/>
            <person name="Moss D.M."/>
            <person name="Zhang L."/>
            <person name="Feng Y."/>
            <person name="Xiao L."/>
        </authorList>
    </citation>
    <scope>NUCLEOTIDE SEQUENCE [LARGE SCALE GENOMIC DNA]</scope>
    <source>
        <strain evidence="1 2">CHN_HEN01</strain>
    </source>
</reference>
<dbReference type="Proteomes" id="UP000095192">
    <property type="component" value="Unassembled WGS sequence"/>
</dbReference>
<dbReference type="VEuPathDB" id="ToxoDB:cyc_06721"/>
<evidence type="ECO:0000313" key="2">
    <source>
        <dbReference type="Proteomes" id="UP000095192"/>
    </source>
</evidence>
<organism evidence="1 2">
    <name type="scientific">Cyclospora cayetanensis</name>
    <dbReference type="NCBI Taxonomy" id="88456"/>
    <lineage>
        <taxon>Eukaryota</taxon>
        <taxon>Sar</taxon>
        <taxon>Alveolata</taxon>
        <taxon>Apicomplexa</taxon>
        <taxon>Conoidasida</taxon>
        <taxon>Coccidia</taxon>
        <taxon>Eucoccidiorida</taxon>
        <taxon>Eimeriorina</taxon>
        <taxon>Eimeriidae</taxon>
        <taxon>Cyclospora</taxon>
    </lineage>
</organism>
<evidence type="ECO:0000313" key="1">
    <source>
        <dbReference type="EMBL" id="OEH77289.1"/>
    </source>
</evidence>
<dbReference type="OrthoDB" id="429467at2759"/>
<dbReference type="EMBL" id="JROU02001148">
    <property type="protein sequence ID" value="OEH77289.1"/>
    <property type="molecule type" value="Genomic_DNA"/>
</dbReference>
<gene>
    <name evidence="1" type="ORF">cyc_06721</name>
</gene>
<proteinExistence type="predicted"/>
<dbReference type="GeneID" id="34622825"/>
<dbReference type="InterPro" id="IPR011992">
    <property type="entry name" value="EF-hand-dom_pair"/>
</dbReference>
<dbReference type="AlphaFoldDB" id="A0A1D3D1H3"/>
<protein>
    <submittedName>
        <fullName evidence="1">Myosin light chain</fullName>
    </submittedName>
</protein>
<dbReference type="VEuPathDB" id="ToxoDB:LOC34622825"/>
<dbReference type="Gene3D" id="1.10.238.10">
    <property type="entry name" value="EF-hand"/>
    <property type="match status" value="2"/>
</dbReference>
<dbReference type="SUPFAM" id="SSF47473">
    <property type="entry name" value="EF-hand"/>
    <property type="match status" value="1"/>
</dbReference>
<accession>A0A1D3D1H3</accession>